<name>A0ABS9YX74_9MYCO</name>
<accession>A0ABS9YX74</accession>
<evidence type="ECO:0000259" key="2">
    <source>
        <dbReference type="Pfam" id="PF09995"/>
    </source>
</evidence>
<keyword evidence="4" id="KW-1185">Reference proteome</keyword>
<evidence type="ECO:0000313" key="4">
    <source>
        <dbReference type="Proteomes" id="UP001139068"/>
    </source>
</evidence>
<feature type="domain" description="ER-bound oxygenase mpaB/mpaB'/Rubber oxygenase catalytic" evidence="2">
    <location>
        <begin position="33"/>
        <end position="268"/>
    </location>
</feature>
<comment type="caution">
    <text evidence="3">The sequence shown here is derived from an EMBL/GenBank/DDBJ whole genome shotgun (WGS) entry which is preliminary data.</text>
</comment>
<sequence length="335" mass="37919">MTTSSHNTATNESADAGNDAPVGLPIGPDSLTWRWLGDRRILLFLGRSGTLQNMHYAVGAALQDHSNFFDDRWDRFLRSIPPILGVIYDPAEMGTGIAVRDYHKDLKGVDPKGRRYHALNPQVYWWTHATFIELIIAMNDHFGTPLTSEEKDQLIAEGITWWQRYGMSNSPTTGIHDYASFDAYWQRMLDTELESNASTDYAIGASGRKMPPPPGLPEPVWALVQRPVTGFNVWLLNALMPARGREILGLRWTRRDQLAFQVFAETVKRTWPLLPERVRYFPRAYQNIKRARPDPGALPNRLFRLNRGGAWFWMALAVIGGCRPTVLGGVDSRVS</sequence>
<dbReference type="InterPro" id="IPR018713">
    <property type="entry name" value="MPAB/Lcp_cat_dom"/>
</dbReference>
<evidence type="ECO:0000313" key="3">
    <source>
        <dbReference type="EMBL" id="MCI4675852.1"/>
    </source>
</evidence>
<dbReference type="RefSeq" id="WP_243072117.1">
    <property type="nucleotide sequence ID" value="NZ_JAIVFL010000001.1"/>
</dbReference>
<dbReference type="Pfam" id="PF09995">
    <property type="entry name" value="MPAB_Lcp_cat"/>
    <property type="match status" value="1"/>
</dbReference>
<evidence type="ECO:0000256" key="1">
    <source>
        <dbReference type="SAM" id="MobiDB-lite"/>
    </source>
</evidence>
<reference evidence="3" key="1">
    <citation type="journal article" date="2022" name="ISME J.">
        <title>Identification of active gaseous-alkane degraders at natural gas seeps.</title>
        <authorList>
            <person name="Farhan Ul Haque M."/>
            <person name="Hernandez M."/>
            <person name="Crombie A.T."/>
            <person name="Murrell J.C."/>
        </authorList>
    </citation>
    <scope>NUCLEOTIDE SEQUENCE</scope>
    <source>
        <strain evidence="3">ANDR5</strain>
    </source>
</reference>
<feature type="compositionally biased region" description="Polar residues" evidence="1">
    <location>
        <begin position="1"/>
        <end position="13"/>
    </location>
</feature>
<feature type="region of interest" description="Disordered" evidence="1">
    <location>
        <begin position="1"/>
        <end position="22"/>
    </location>
</feature>
<dbReference type="PANTHER" id="PTHR36151:SF3">
    <property type="entry name" value="ER-BOUND OXYGENASE MPAB_MPAB'_RUBBER OXYGENASE CATALYTIC DOMAIN-CONTAINING PROTEIN"/>
    <property type="match status" value="1"/>
</dbReference>
<organism evidence="3 4">
    <name type="scientific">Candidatus Mycolicibacterium alkanivorans</name>
    <dbReference type="NCBI Taxonomy" id="2954114"/>
    <lineage>
        <taxon>Bacteria</taxon>
        <taxon>Bacillati</taxon>
        <taxon>Actinomycetota</taxon>
        <taxon>Actinomycetes</taxon>
        <taxon>Mycobacteriales</taxon>
        <taxon>Mycobacteriaceae</taxon>
        <taxon>Mycolicibacterium</taxon>
    </lineage>
</organism>
<gene>
    <name evidence="3" type="ORF">K9U37_13580</name>
</gene>
<dbReference type="PANTHER" id="PTHR36151">
    <property type="entry name" value="BLR2777 PROTEIN"/>
    <property type="match status" value="1"/>
</dbReference>
<protein>
    <submittedName>
        <fullName evidence="3">Oxygenase MpaB family protein</fullName>
    </submittedName>
</protein>
<proteinExistence type="predicted"/>
<dbReference type="EMBL" id="JAIVFL010000001">
    <property type="protein sequence ID" value="MCI4675852.1"/>
    <property type="molecule type" value="Genomic_DNA"/>
</dbReference>
<dbReference type="Proteomes" id="UP001139068">
    <property type="component" value="Unassembled WGS sequence"/>
</dbReference>